<protein>
    <submittedName>
        <fullName evidence="1">Uncharacterized protein</fullName>
    </submittedName>
</protein>
<evidence type="ECO:0000313" key="1">
    <source>
        <dbReference type="EMBL" id="RXH70733.1"/>
    </source>
</evidence>
<gene>
    <name evidence="1" type="ORF">DVH24_013479</name>
</gene>
<proteinExistence type="predicted"/>
<sequence length="153" mass="16719">MEFGNLHTFSGMSGWSTIYGPFVFPHTCGGHVSRQGTVEQPTIYDVVDEVLSPGCLPICPLCAWYQLRTRNVAIGIGVVSLDLQIWHFFPTVVTMMGSSCAPSGGFSKIFCPLVVFTDSAAYTAGEALFKVFRFFCVVTFGPLQLGLSFWAPM</sequence>
<name>A0A498HPG3_MALDO</name>
<comment type="caution">
    <text evidence="1">The sequence shown here is derived from an EMBL/GenBank/DDBJ whole genome shotgun (WGS) entry which is preliminary data.</text>
</comment>
<dbReference type="AlphaFoldDB" id="A0A498HPG3"/>
<organism evidence="1 2">
    <name type="scientific">Malus domestica</name>
    <name type="common">Apple</name>
    <name type="synonym">Pyrus malus</name>
    <dbReference type="NCBI Taxonomy" id="3750"/>
    <lineage>
        <taxon>Eukaryota</taxon>
        <taxon>Viridiplantae</taxon>
        <taxon>Streptophyta</taxon>
        <taxon>Embryophyta</taxon>
        <taxon>Tracheophyta</taxon>
        <taxon>Spermatophyta</taxon>
        <taxon>Magnoliopsida</taxon>
        <taxon>eudicotyledons</taxon>
        <taxon>Gunneridae</taxon>
        <taxon>Pentapetalae</taxon>
        <taxon>rosids</taxon>
        <taxon>fabids</taxon>
        <taxon>Rosales</taxon>
        <taxon>Rosaceae</taxon>
        <taxon>Amygdaloideae</taxon>
        <taxon>Maleae</taxon>
        <taxon>Malus</taxon>
    </lineage>
</organism>
<dbReference type="EMBL" id="RDQH01000342">
    <property type="protein sequence ID" value="RXH70733.1"/>
    <property type="molecule type" value="Genomic_DNA"/>
</dbReference>
<dbReference type="Proteomes" id="UP000290289">
    <property type="component" value="Chromosome 16"/>
</dbReference>
<evidence type="ECO:0000313" key="2">
    <source>
        <dbReference type="Proteomes" id="UP000290289"/>
    </source>
</evidence>
<keyword evidence="2" id="KW-1185">Reference proteome</keyword>
<reference evidence="1 2" key="1">
    <citation type="submission" date="2018-10" db="EMBL/GenBank/DDBJ databases">
        <title>A high-quality apple genome assembly.</title>
        <authorList>
            <person name="Hu J."/>
        </authorList>
    </citation>
    <scope>NUCLEOTIDE SEQUENCE [LARGE SCALE GENOMIC DNA]</scope>
    <source>
        <strain evidence="2">cv. HFTH1</strain>
        <tissue evidence="1">Young leaf</tissue>
    </source>
</reference>
<accession>A0A498HPG3</accession>